<dbReference type="AlphaFoldDB" id="A0A2K2AH97"/>
<gene>
    <name evidence="1" type="ORF">POPTR_005G155800</name>
</gene>
<proteinExistence type="predicted"/>
<accession>A0A2K2AH97</accession>
<evidence type="ECO:0000313" key="1">
    <source>
        <dbReference type="EMBL" id="PNT36898.1"/>
    </source>
</evidence>
<name>A0A2K2AH97_POPTR</name>
<dbReference type="Proteomes" id="UP000006729">
    <property type="component" value="Chromosome 5"/>
</dbReference>
<organism evidence="1 2">
    <name type="scientific">Populus trichocarpa</name>
    <name type="common">Western balsam poplar</name>
    <name type="synonym">Populus balsamifera subsp. trichocarpa</name>
    <dbReference type="NCBI Taxonomy" id="3694"/>
    <lineage>
        <taxon>Eukaryota</taxon>
        <taxon>Viridiplantae</taxon>
        <taxon>Streptophyta</taxon>
        <taxon>Embryophyta</taxon>
        <taxon>Tracheophyta</taxon>
        <taxon>Spermatophyta</taxon>
        <taxon>Magnoliopsida</taxon>
        <taxon>eudicotyledons</taxon>
        <taxon>Gunneridae</taxon>
        <taxon>Pentapetalae</taxon>
        <taxon>rosids</taxon>
        <taxon>fabids</taxon>
        <taxon>Malpighiales</taxon>
        <taxon>Salicaceae</taxon>
        <taxon>Saliceae</taxon>
        <taxon>Populus</taxon>
    </lineage>
</organism>
<reference evidence="1 2" key="1">
    <citation type="journal article" date="2006" name="Science">
        <title>The genome of black cottonwood, Populus trichocarpa (Torr. &amp; Gray).</title>
        <authorList>
            <person name="Tuskan G.A."/>
            <person name="Difazio S."/>
            <person name="Jansson S."/>
            <person name="Bohlmann J."/>
            <person name="Grigoriev I."/>
            <person name="Hellsten U."/>
            <person name="Putnam N."/>
            <person name="Ralph S."/>
            <person name="Rombauts S."/>
            <person name="Salamov A."/>
            <person name="Schein J."/>
            <person name="Sterck L."/>
            <person name="Aerts A."/>
            <person name="Bhalerao R.R."/>
            <person name="Bhalerao R.P."/>
            <person name="Blaudez D."/>
            <person name="Boerjan W."/>
            <person name="Brun A."/>
            <person name="Brunner A."/>
            <person name="Busov V."/>
            <person name="Campbell M."/>
            <person name="Carlson J."/>
            <person name="Chalot M."/>
            <person name="Chapman J."/>
            <person name="Chen G.L."/>
            <person name="Cooper D."/>
            <person name="Coutinho P.M."/>
            <person name="Couturier J."/>
            <person name="Covert S."/>
            <person name="Cronk Q."/>
            <person name="Cunningham R."/>
            <person name="Davis J."/>
            <person name="Degroeve S."/>
            <person name="Dejardin A."/>
            <person name="Depamphilis C."/>
            <person name="Detter J."/>
            <person name="Dirks B."/>
            <person name="Dubchak I."/>
            <person name="Duplessis S."/>
            <person name="Ehlting J."/>
            <person name="Ellis B."/>
            <person name="Gendler K."/>
            <person name="Goodstein D."/>
            <person name="Gribskov M."/>
            <person name="Grimwood J."/>
            <person name="Groover A."/>
            <person name="Gunter L."/>
            <person name="Hamberger B."/>
            <person name="Heinze B."/>
            <person name="Helariutta Y."/>
            <person name="Henrissat B."/>
            <person name="Holligan D."/>
            <person name="Holt R."/>
            <person name="Huang W."/>
            <person name="Islam-Faridi N."/>
            <person name="Jones S."/>
            <person name="Jones-Rhoades M."/>
            <person name="Jorgensen R."/>
            <person name="Joshi C."/>
            <person name="Kangasjarvi J."/>
            <person name="Karlsson J."/>
            <person name="Kelleher C."/>
            <person name="Kirkpatrick R."/>
            <person name="Kirst M."/>
            <person name="Kohler A."/>
            <person name="Kalluri U."/>
            <person name="Larimer F."/>
            <person name="Leebens-Mack J."/>
            <person name="Leple J.C."/>
            <person name="Locascio P."/>
            <person name="Lou Y."/>
            <person name="Lucas S."/>
            <person name="Martin F."/>
            <person name="Montanini B."/>
            <person name="Napoli C."/>
            <person name="Nelson D.R."/>
            <person name="Nelson C."/>
            <person name="Nieminen K."/>
            <person name="Nilsson O."/>
            <person name="Pereda V."/>
            <person name="Peter G."/>
            <person name="Philippe R."/>
            <person name="Pilate G."/>
            <person name="Poliakov A."/>
            <person name="Razumovskaya J."/>
            <person name="Richardson P."/>
            <person name="Rinaldi C."/>
            <person name="Ritland K."/>
            <person name="Rouze P."/>
            <person name="Ryaboy D."/>
            <person name="Schmutz J."/>
            <person name="Schrader J."/>
            <person name="Segerman B."/>
            <person name="Shin H."/>
            <person name="Siddiqui A."/>
            <person name="Sterky F."/>
            <person name="Terry A."/>
            <person name="Tsai C.J."/>
            <person name="Uberbacher E."/>
            <person name="Unneberg P."/>
            <person name="Vahala J."/>
            <person name="Wall K."/>
            <person name="Wessler S."/>
            <person name="Yang G."/>
            <person name="Yin T."/>
            <person name="Douglas C."/>
            <person name="Marra M."/>
            <person name="Sandberg G."/>
            <person name="Van de Peer Y."/>
            <person name="Rokhsar D."/>
        </authorList>
    </citation>
    <scope>NUCLEOTIDE SEQUENCE [LARGE SCALE GENOMIC DNA]</scope>
    <source>
        <strain evidence="2">cv. Nisqually</strain>
    </source>
</reference>
<dbReference type="InParanoid" id="A0A2K2AH97"/>
<sequence>MISANNGQTSSRLVRGSLNPRTLGSVQVPIKYFIFSMVKIMLDNIQLVVTNKTYTTGKFSGSHLSNNFKNIITILGNNYKIMG</sequence>
<protein>
    <submittedName>
        <fullName evidence="1">Uncharacterized protein</fullName>
    </submittedName>
</protein>
<evidence type="ECO:0000313" key="2">
    <source>
        <dbReference type="Proteomes" id="UP000006729"/>
    </source>
</evidence>
<keyword evidence="2" id="KW-1185">Reference proteome</keyword>
<dbReference type="EMBL" id="CM009294">
    <property type="protein sequence ID" value="PNT36898.1"/>
    <property type="molecule type" value="Genomic_DNA"/>
</dbReference>